<dbReference type="EMBL" id="PKOZ01000001">
    <property type="protein sequence ID" value="PQD97050.1"/>
    <property type="molecule type" value="Genomic_DNA"/>
</dbReference>
<accession>A0A2S7N524</accession>
<name>A0A2S7N524_9BACI</name>
<gene>
    <name evidence="1" type="ORF">CYL18_04020</name>
</gene>
<dbReference type="Proteomes" id="UP000239663">
    <property type="component" value="Unassembled WGS sequence"/>
</dbReference>
<dbReference type="AlphaFoldDB" id="A0A2S7N524"/>
<evidence type="ECO:0000313" key="2">
    <source>
        <dbReference type="Proteomes" id="UP000239663"/>
    </source>
</evidence>
<comment type="caution">
    <text evidence="1">The sequence shown here is derived from an EMBL/GenBank/DDBJ whole genome shotgun (WGS) entry which is preliminary data.</text>
</comment>
<proteinExistence type="predicted"/>
<protein>
    <submittedName>
        <fullName evidence="1">Uncharacterized protein</fullName>
    </submittedName>
</protein>
<reference evidence="1 2" key="1">
    <citation type="submission" date="2017-12" db="EMBL/GenBank/DDBJ databases">
        <title>Taxonomic description and draft genome of Pradoshia cofamensis Gen. nov., sp. nov., a thermotolerant bacillale isolated from anterior gut of earthworm Eisenia fetida.</title>
        <authorList>
            <person name="Saha T."/>
            <person name="Chakraborty R."/>
        </authorList>
    </citation>
    <scope>NUCLEOTIDE SEQUENCE [LARGE SCALE GENOMIC DNA]</scope>
    <source>
        <strain evidence="1 2">EAG3</strain>
    </source>
</reference>
<keyword evidence="2" id="KW-1185">Reference proteome</keyword>
<organism evidence="1 2">
    <name type="scientific">Pradoshia eiseniae</name>
    <dbReference type="NCBI Taxonomy" id="2064768"/>
    <lineage>
        <taxon>Bacteria</taxon>
        <taxon>Bacillati</taxon>
        <taxon>Bacillota</taxon>
        <taxon>Bacilli</taxon>
        <taxon>Bacillales</taxon>
        <taxon>Bacillaceae</taxon>
        <taxon>Pradoshia</taxon>
    </lineage>
</organism>
<evidence type="ECO:0000313" key="1">
    <source>
        <dbReference type="EMBL" id="PQD97050.1"/>
    </source>
</evidence>
<sequence length="79" mass="8937">MSSLPMVRKVNSIILKKGNIGFMSAIFMKRRLLLSAEWARLSVRRRRQADDSSCRGELAKAAPPRFAESILPKIAFMSK</sequence>